<keyword evidence="2" id="KW-0560">Oxidoreductase</keyword>
<name>A0A0P4W7I4_SCYOL</name>
<comment type="function">
    <text evidence="3">Putative oxidoreductase.</text>
</comment>
<dbReference type="EMBL" id="GDRN01083876">
    <property type="protein sequence ID" value="JAI61595.1"/>
    <property type="molecule type" value="Transcribed_RNA"/>
</dbReference>
<dbReference type="PROSITE" id="PS00061">
    <property type="entry name" value="ADH_SHORT"/>
    <property type="match status" value="1"/>
</dbReference>
<dbReference type="InterPro" id="IPR002347">
    <property type="entry name" value="SDR_fam"/>
</dbReference>
<dbReference type="PIRSF" id="PIRSF000126">
    <property type="entry name" value="11-beta-HSD1"/>
    <property type="match status" value="1"/>
</dbReference>
<dbReference type="InterPro" id="IPR020904">
    <property type="entry name" value="Sc_DH/Rdtase_CS"/>
</dbReference>
<evidence type="ECO:0000256" key="4">
    <source>
        <dbReference type="RuleBase" id="RU000363"/>
    </source>
</evidence>
<accession>A0A0P4W7I4</accession>
<dbReference type="GO" id="GO:0016020">
    <property type="term" value="C:membrane"/>
    <property type="evidence" value="ECO:0007669"/>
    <property type="project" value="TreeGrafter"/>
</dbReference>
<keyword evidence="5" id="KW-0812">Transmembrane</keyword>
<evidence type="ECO:0000256" key="5">
    <source>
        <dbReference type="SAM" id="Phobius"/>
    </source>
</evidence>
<evidence type="ECO:0000256" key="1">
    <source>
        <dbReference type="ARBA" id="ARBA00006484"/>
    </source>
</evidence>
<evidence type="ECO:0000256" key="2">
    <source>
        <dbReference type="ARBA" id="ARBA00023002"/>
    </source>
</evidence>
<evidence type="ECO:0000313" key="6">
    <source>
        <dbReference type="EMBL" id="JAI61595.1"/>
    </source>
</evidence>
<evidence type="ECO:0000256" key="3">
    <source>
        <dbReference type="ARBA" id="ARBA00037096"/>
    </source>
</evidence>
<organism evidence="6">
    <name type="scientific">Scylla olivacea</name>
    <name type="common">Orange mud crab</name>
    <name type="synonym">Cancer olivacea</name>
    <dbReference type="NCBI Taxonomy" id="85551"/>
    <lineage>
        <taxon>Eukaryota</taxon>
        <taxon>Metazoa</taxon>
        <taxon>Ecdysozoa</taxon>
        <taxon>Arthropoda</taxon>
        <taxon>Crustacea</taxon>
        <taxon>Multicrustacea</taxon>
        <taxon>Malacostraca</taxon>
        <taxon>Eumalacostraca</taxon>
        <taxon>Eucarida</taxon>
        <taxon>Decapoda</taxon>
        <taxon>Pleocyemata</taxon>
        <taxon>Brachyura</taxon>
        <taxon>Eubrachyura</taxon>
        <taxon>Portunoidea</taxon>
        <taxon>Portunidae</taxon>
        <taxon>Portuninae</taxon>
        <taxon>Scylla</taxon>
    </lineage>
</organism>
<comment type="similarity">
    <text evidence="1 4">Belongs to the short-chain dehydrogenases/reductases (SDR) family.</text>
</comment>
<dbReference type="SUPFAM" id="SSF51735">
    <property type="entry name" value="NAD(P)-binding Rossmann-fold domains"/>
    <property type="match status" value="1"/>
</dbReference>
<dbReference type="AlphaFoldDB" id="A0A0P4W7I4"/>
<protein>
    <recommendedName>
        <fullName evidence="7">Dehydrogenase/reductase SDR family protein 7-like</fullName>
    </recommendedName>
</protein>
<evidence type="ECO:0008006" key="7">
    <source>
        <dbReference type="Google" id="ProtNLM"/>
    </source>
</evidence>
<keyword evidence="5" id="KW-0472">Membrane</keyword>
<dbReference type="InterPro" id="IPR036291">
    <property type="entry name" value="NAD(P)-bd_dom_sf"/>
</dbReference>
<sequence length="350" mass="37922">MANDKAVADGWPSLVIHLCKAIKNTCSLASWNSLPWILGWVTMTVMGPVLAARVAYRTLHVMISRAFSSKKVLCGKVVLITGASSGLGEALAHALYKCGVRLILAARNTEKLENIKETLLKTYKPPELHVPTIIKLDLEELNSIPVVVEEIVASHGRIDILINNAGISYRGVAAETDISVDIRLMLVNYFGQVALTKAILPLMMKRRTGHIVAVSSVQGKLAIPYRSCYTASKHALQGFFDSLRAEVAESKVKVTVISPGYIATNLSVNAVTGDGSLYGEMDETTSGGMSPEYVADSVVGCLTNGSEELVLAPVLHHVAILLRTLSPPLITHIMKRRAATQRNSYLHKKD</sequence>
<dbReference type="Pfam" id="PF00106">
    <property type="entry name" value="adh_short"/>
    <property type="match status" value="1"/>
</dbReference>
<dbReference type="PANTHER" id="PTHR44196:SF1">
    <property type="entry name" value="DEHYDROGENASE_REDUCTASE SDR FAMILY MEMBER 7B"/>
    <property type="match status" value="1"/>
</dbReference>
<dbReference type="Gene3D" id="3.40.50.720">
    <property type="entry name" value="NAD(P)-binding Rossmann-like Domain"/>
    <property type="match status" value="1"/>
</dbReference>
<keyword evidence="5" id="KW-1133">Transmembrane helix</keyword>
<dbReference type="PRINTS" id="PR00080">
    <property type="entry name" value="SDRFAMILY"/>
</dbReference>
<reference evidence="6" key="1">
    <citation type="submission" date="2015-09" db="EMBL/GenBank/DDBJ databases">
        <title>Scylla olivacea transcriptome.</title>
        <authorList>
            <person name="Ikhwanuddin M."/>
        </authorList>
    </citation>
    <scope>NUCLEOTIDE SEQUENCE</scope>
</reference>
<feature type="transmembrane region" description="Helical" evidence="5">
    <location>
        <begin position="77"/>
        <end position="96"/>
    </location>
</feature>
<dbReference type="GO" id="GO:0016491">
    <property type="term" value="F:oxidoreductase activity"/>
    <property type="evidence" value="ECO:0007669"/>
    <property type="project" value="UniProtKB-KW"/>
</dbReference>
<dbReference type="PANTHER" id="PTHR44196">
    <property type="entry name" value="DEHYDROGENASE/REDUCTASE SDR FAMILY MEMBER 7B"/>
    <property type="match status" value="1"/>
</dbReference>
<proteinExistence type="inferred from homology"/>
<dbReference type="PRINTS" id="PR00081">
    <property type="entry name" value="GDHRDH"/>
</dbReference>
<dbReference type="NCBIfam" id="NF004825">
    <property type="entry name" value="PRK06181.1"/>
    <property type="match status" value="1"/>
</dbReference>
<feature type="transmembrane region" description="Helical" evidence="5">
    <location>
        <begin position="37"/>
        <end position="56"/>
    </location>
</feature>
<dbReference type="CDD" id="cd05332">
    <property type="entry name" value="11beta-HSD1_like_SDR_c"/>
    <property type="match status" value="1"/>
</dbReference>